<organism evidence="1 2">
    <name type="scientific">Lupinus angustifolius</name>
    <name type="common">Narrow-leaved blue lupine</name>
    <dbReference type="NCBI Taxonomy" id="3871"/>
    <lineage>
        <taxon>Eukaryota</taxon>
        <taxon>Viridiplantae</taxon>
        <taxon>Streptophyta</taxon>
        <taxon>Embryophyta</taxon>
        <taxon>Tracheophyta</taxon>
        <taxon>Spermatophyta</taxon>
        <taxon>Magnoliopsida</taxon>
        <taxon>eudicotyledons</taxon>
        <taxon>Gunneridae</taxon>
        <taxon>Pentapetalae</taxon>
        <taxon>rosids</taxon>
        <taxon>fabids</taxon>
        <taxon>Fabales</taxon>
        <taxon>Fabaceae</taxon>
        <taxon>Papilionoideae</taxon>
        <taxon>50 kb inversion clade</taxon>
        <taxon>genistoids sensu lato</taxon>
        <taxon>core genistoids</taxon>
        <taxon>Genisteae</taxon>
        <taxon>Lupinus</taxon>
    </lineage>
</organism>
<keyword evidence="2" id="KW-1185">Reference proteome</keyword>
<evidence type="ECO:0000313" key="2">
    <source>
        <dbReference type="Proteomes" id="UP000188354"/>
    </source>
</evidence>
<dbReference type="EMBL" id="CM007364">
    <property type="protein sequence ID" value="OIW13083.1"/>
    <property type="molecule type" value="Genomic_DNA"/>
</dbReference>
<gene>
    <name evidence="1" type="ORF">TanjilG_08116</name>
</gene>
<dbReference type="Proteomes" id="UP000188354">
    <property type="component" value="Chromosome LG04"/>
</dbReference>
<proteinExistence type="predicted"/>
<dbReference type="AlphaFoldDB" id="A0A4P1RLY2"/>
<reference evidence="1 2" key="1">
    <citation type="journal article" date="2017" name="Plant Biotechnol. J.">
        <title>A comprehensive draft genome sequence for lupin (Lupinus angustifolius), an emerging health food: insights into plant-microbe interactions and legume evolution.</title>
        <authorList>
            <person name="Hane J.K."/>
            <person name="Ming Y."/>
            <person name="Kamphuis L.G."/>
            <person name="Nelson M.N."/>
            <person name="Garg G."/>
            <person name="Atkins C.A."/>
            <person name="Bayer P.E."/>
            <person name="Bravo A."/>
            <person name="Bringans S."/>
            <person name="Cannon S."/>
            <person name="Edwards D."/>
            <person name="Foley R."/>
            <person name="Gao L.L."/>
            <person name="Harrison M.J."/>
            <person name="Huang W."/>
            <person name="Hurgobin B."/>
            <person name="Li S."/>
            <person name="Liu C.W."/>
            <person name="McGrath A."/>
            <person name="Morahan G."/>
            <person name="Murray J."/>
            <person name="Weller J."/>
            <person name="Jian J."/>
            <person name="Singh K.B."/>
        </authorList>
    </citation>
    <scope>NUCLEOTIDE SEQUENCE [LARGE SCALE GENOMIC DNA]</scope>
    <source>
        <strain evidence="2">cv. Tanjil</strain>
        <tissue evidence="1">Whole plant</tissue>
    </source>
</reference>
<accession>A0A4P1RLY2</accession>
<dbReference type="Gramene" id="OIW13083">
    <property type="protein sequence ID" value="OIW13083"/>
    <property type="gene ID" value="TanjilG_08116"/>
</dbReference>
<dbReference type="Gene3D" id="3.90.120.10">
    <property type="entry name" value="DNA Methylase, subunit A, domain 2"/>
    <property type="match status" value="1"/>
</dbReference>
<evidence type="ECO:0000313" key="1">
    <source>
        <dbReference type="EMBL" id="OIW13083.1"/>
    </source>
</evidence>
<sequence>MGKVGMCFHPDQDRILTVLEYARSQAKVVSGGAMPKAKIVKLSVKKKMDAKPTKKTSLKSVKKTKSVKSLVEKSTVKKAKKLGLL</sequence>
<protein>
    <submittedName>
        <fullName evidence="1">Uncharacterized protein</fullName>
    </submittedName>
</protein>
<name>A0A4P1RLY2_LUPAN</name>